<evidence type="ECO:0000259" key="2">
    <source>
        <dbReference type="Pfam" id="PF01261"/>
    </source>
</evidence>
<dbReference type="InterPro" id="IPR036237">
    <property type="entry name" value="Xyl_isomerase-like_sf"/>
</dbReference>
<reference evidence="3" key="1">
    <citation type="journal article" date="2014" name="Int. J. Syst. Evol. Microbiol.">
        <title>Complete genome sequence of Corynebacterium casei LMG S-19264T (=DSM 44701T), isolated from a smear-ripened cheese.</title>
        <authorList>
            <consortium name="US DOE Joint Genome Institute (JGI-PGF)"/>
            <person name="Walter F."/>
            <person name="Albersmeier A."/>
            <person name="Kalinowski J."/>
            <person name="Ruckert C."/>
        </authorList>
    </citation>
    <scope>NUCLEOTIDE SEQUENCE</scope>
    <source>
        <strain evidence="3">KCTC 12988</strain>
    </source>
</reference>
<evidence type="ECO:0000313" key="3">
    <source>
        <dbReference type="EMBL" id="GHC56631.1"/>
    </source>
</evidence>
<dbReference type="Pfam" id="PF01261">
    <property type="entry name" value="AP_endonuc_2"/>
    <property type="match status" value="1"/>
</dbReference>
<dbReference type="EMBL" id="BMXI01000010">
    <property type="protein sequence ID" value="GHC56631.1"/>
    <property type="molecule type" value="Genomic_DNA"/>
</dbReference>
<accession>A0A918WMC1</accession>
<comment type="caution">
    <text evidence="3">The sequence shown here is derived from an EMBL/GenBank/DDBJ whole genome shotgun (WGS) entry which is preliminary data.</text>
</comment>
<evidence type="ECO:0000256" key="1">
    <source>
        <dbReference type="ARBA" id="ARBA00023235"/>
    </source>
</evidence>
<dbReference type="Proteomes" id="UP000644507">
    <property type="component" value="Unassembled WGS sequence"/>
</dbReference>
<protein>
    <recommendedName>
        <fullName evidence="2">Xylose isomerase-like TIM barrel domain-containing protein</fullName>
    </recommendedName>
</protein>
<dbReference type="AlphaFoldDB" id="A0A918WMC1"/>
<dbReference type="InterPro" id="IPR050417">
    <property type="entry name" value="Sugar_Epim/Isomerase"/>
</dbReference>
<dbReference type="RefSeq" id="WP_189570232.1">
    <property type="nucleotide sequence ID" value="NZ_BMXI01000010.1"/>
</dbReference>
<dbReference type="InterPro" id="IPR013022">
    <property type="entry name" value="Xyl_isomerase-like_TIM-brl"/>
</dbReference>
<proteinExistence type="predicted"/>
<feature type="domain" description="Xylose isomerase-like TIM barrel" evidence="2">
    <location>
        <begin position="64"/>
        <end position="285"/>
    </location>
</feature>
<keyword evidence="4" id="KW-1185">Reference proteome</keyword>
<organism evidence="3 4">
    <name type="scientific">Roseibacillus persicicus</name>
    <dbReference type="NCBI Taxonomy" id="454148"/>
    <lineage>
        <taxon>Bacteria</taxon>
        <taxon>Pseudomonadati</taxon>
        <taxon>Verrucomicrobiota</taxon>
        <taxon>Verrucomicrobiia</taxon>
        <taxon>Verrucomicrobiales</taxon>
        <taxon>Verrucomicrobiaceae</taxon>
        <taxon>Roseibacillus</taxon>
    </lineage>
</organism>
<keyword evidence="1" id="KW-0413">Isomerase</keyword>
<name>A0A918WMC1_9BACT</name>
<evidence type="ECO:0000313" key="4">
    <source>
        <dbReference type="Proteomes" id="UP000644507"/>
    </source>
</evidence>
<reference evidence="3" key="2">
    <citation type="submission" date="2020-09" db="EMBL/GenBank/DDBJ databases">
        <authorList>
            <person name="Sun Q."/>
            <person name="Kim S."/>
        </authorList>
    </citation>
    <scope>NUCLEOTIDE SEQUENCE</scope>
    <source>
        <strain evidence="3">KCTC 12988</strain>
    </source>
</reference>
<gene>
    <name evidence="3" type="ORF">GCM10007100_24260</name>
</gene>
<dbReference type="Gene3D" id="3.20.20.150">
    <property type="entry name" value="Divalent-metal-dependent TIM barrel enzymes"/>
    <property type="match status" value="1"/>
</dbReference>
<dbReference type="PANTHER" id="PTHR43489">
    <property type="entry name" value="ISOMERASE"/>
    <property type="match status" value="1"/>
</dbReference>
<dbReference type="SUPFAM" id="SSF51658">
    <property type="entry name" value="Xylose isomerase-like"/>
    <property type="match status" value="1"/>
</dbReference>
<dbReference type="GO" id="GO:0016853">
    <property type="term" value="F:isomerase activity"/>
    <property type="evidence" value="ECO:0007669"/>
    <property type="project" value="UniProtKB-KW"/>
</dbReference>
<sequence length="304" mass="33245">MDRRKFVTAAGSALALAGAGKGFAQEAAEKEVKGGSEPFKVLFAPTAKHFGQHKTIEEYLGTMQQAHDAGFRAWEDNWLSRRSPGDQEKVGEFLRSNGMTMGVTVVTTGGGARWATASKEQADGILKDCHAAVEVAKRVGHKWFTLIPGARVEDEPLEAQLKATVDMMKRCSDIFDEAGLVYVMEPLSHPMGGKPVLLETFKHGYEMAKLVDRPSCKLLADFYHQQQVGGDLIKNADECWDQIAYIQYGDVPGRKQPGTGEINYANVTKHIKDKGYTGVIGLEHGVQGSSQDLIDSYRAIDAVL</sequence>